<evidence type="ECO:0000256" key="5">
    <source>
        <dbReference type="ARBA" id="ARBA00023002"/>
    </source>
</evidence>
<dbReference type="SUPFAM" id="SSF55469">
    <property type="entry name" value="FMN-dependent nitroreductase-like"/>
    <property type="match status" value="1"/>
</dbReference>
<evidence type="ECO:0000313" key="7">
    <source>
        <dbReference type="EMBL" id="HJD53335.1"/>
    </source>
</evidence>
<reference evidence="7" key="1">
    <citation type="journal article" date="2021" name="PeerJ">
        <title>Extensive microbial diversity within the chicken gut microbiome revealed by metagenomics and culture.</title>
        <authorList>
            <person name="Gilroy R."/>
            <person name="Ravi A."/>
            <person name="Getino M."/>
            <person name="Pursley I."/>
            <person name="Horton D.L."/>
            <person name="Alikhan N.F."/>
            <person name="Baker D."/>
            <person name="Gharbi K."/>
            <person name="Hall N."/>
            <person name="Watson M."/>
            <person name="Adriaenssens E.M."/>
            <person name="Foster-Nyarko E."/>
            <person name="Jarju S."/>
            <person name="Secka A."/>
            <person name="Antonio M."/>
            <person name="Oren A."/>
            <person name="Chaudhuri R.R."/>
            <person name="La Ragione R."/>
            <person name="Hildebrand F."/>
            <person name="Pallen M.J."/>
        </authorList>
    </citation>
    <scope>NUCLEOTIDE SEQUENCE</scope>
    <source>
        <strain evidence="7">MalCec1-1739</strain>
    </source>
</reference>
<dbReference type="PANTHER" id="PTHR43673">
    <property type="entry name" value="NAD(P)H NITROREDUCTASE YDGI-RELATED"/>
    <property type="match status" value="1"/>
</dbReference>
<dbReference type="EMBL" id="DWUP01000148">
    <property type="protein sequence ID" value="HJD53335.1"/>
    <property type="molecule type" value="Genomic_DNA"/>
</dbReference>
<dbReference type="Pfam" id="PF00881">
    <property type="entry name" value="Nitroreductase"/>
    <property type="match status" value="2"/>
</dbReference>
<evidence type="ECO:0000256" key="2">
    <source>
        <dbReference type="ARBA" id="ARBA00007118"/>
    </source>
</evidence>
<feature type="domain" description="Nitroreductase" evidence="6">
    <location>
        <begin position="8"/>
        <end position="57"/>
    </location>
</feature>
<dbReference type="Proteomes" id="UP000787625">
    <property type="component" value="Unassembled WGS sequence"/>
</dbReference>
<dbReference type="PANTHER" id="PTHR43673:SF2">
    <property type="entry name" value="NITROREDUCTASE"/>
    <property type="match status" value="1"/>
</dbReference>
<dbReference type="GO" id="GO:0016491">
    <property type="term" value="F:oxidoreductase activity"/>
    <property type="evidence" value="ECO:0007669"/>
    <property type="project" value="UniProtKB-KW"/>
</dbReference>
<gene>
    <name evidence="7" type="ORF">IAA93_06400</name>
</gene>
<name>A0A9D2UIW2_9BACT</name>
<sequence>MTDFLQLARSRHSVRGYSNRKVEDEKIDRIIECARLAPSAVNRQPWHLYVVKNDETLGRLHRCYDRPWFAEAPLCIVVCVDSDAAWVRPGDGKSHADIDGAIIAEHICLAAADLGLGSCWVCNFDTARCSEILGLTPSMYPLALIPVGYPADTTTPDKHRKDTDEIVTVI</sequence>
<evidence type="ECO:0000256" key="1">
    <source>
        <dbReference type="ARBA" id="ARBA00001917"/>
    </source>
</evidence>
<evidence type="ECO:0000256" key="3">
    <source>
        <dbReference type="ARBA" id="ARBA00022630"/>
    </source>
</evidence>
<dbReference type="CDD" id="cd20609">
    <property type="entry name" value="nitroreductase"/>
    <property type="match status" value="1"/>
</dbReference>
<comment type="cofactor">
    <cofactor evidence="1">
        <name>FMN</name>
        <dbReference type="ChEBI" id="CHEBI:58210"/>
    </cofactor>
</comment>
<feature type="domain" description="Nitroreductase" evidence="6">
    <location>
        <begin position="63"/>
        <end position="149"/>
    </location>
</feature>
<comment type="similarity">
    <text evidence="2">Belongs to the nitroreductase family.</text>
</comment>
<proteinExistence type="inferred from homology"/>
<keyword evidence="5" id="KW-0560">Oxidoreductase</keyword>
<reference evidence="7" key="2">
    <citation type="submission" date="2021-04" db="EMBL/GenBank/DDBJ databases">
        <authorList>
            <person name="Gilroy R."/>
        </authorList>
    </citation>
    <scope>NUCLEOTIDE SEQUENCE</scope>
    <source>
        <strain evidence="7">MalCec1-1739</strain>
    </source>
</reference>
<keyword evidence="4" id="KW-0288">FMN</keyword>
<dbReference type="Gene3D" id="3.40.109.10">
    <property type="entry name" value="NADH Oxidase"/>
    <property type="match status" value="1"/>
</dbReference>
<evidence type="ECO:0000313" key="8">
    <source>
        <dbReference type="Proteomes" id="UP000787625"/>
    </source>
</evidence>
<evidence type="ECO:0000259" key="6">
    <source>
        <dbReference type="Pfam" id="PF00881"/>
    </source>
</evidence>
<keyword evidence="3" id="KW-0285">Flavoprotein</keyword>
<dbReference type="InterPro" id="IPR000415">
    <property type="entry name" value="Nitroreductase-like"/>
</dbReference>
<protein>
    <submittedName>
        <fullName evidence="7">Nitroreductase family protein</fullName>
    </submittedName>
</protein>
<evidence type="ECO:0000256" key="4">
    <source>
        <dbReference type="ARBA" id="ARBA00022643"/>
    </source>
</evidence>
<dbReference type="InterPro" id="IPR029479">
    <property type="entry name" value="Nitroreductase"/>
</dbReference>
<comment type="caution">
    <text evidence="7">The sequence shown here is derived from an EMBL/GenBank/DDBJ whole genome shotgun (WGS) entry which is preliminary data.</text>
</comment>
<accession>A0A9D2UIW2</accession>
<organism evidence="7 8">
    <name type="scientific">Candidatus Avibacteroides avistercoris</name>
    <dbReference type="NCBI Taxonomy" id="2840690"/>
    <lineage>
        <taxon>Bacteria</taxon>
        <taxon>Pseudomonadati</taxon>
        <taxon>Bacteroidota</taxon>
        <taxon>Bacteroidia</taxon>
        <taxon>Bacteroidales</taxon>
        <taxon>Bacteroidaceae</taxon>
        <taxon>Bacteroidaceae incertae sedis</taxon>
        <taxon>Candidatus Avibacteroides</taxon>
    </lineage>
</organism>
<dbReference type="AlphaFoldDB" id="A0A9D2UIW2"/>